<keyword evidence="2" id="KW-1185">Reference proteome</keyword>
<proteinExistence type="predicted"/>
<gene>
    <name evidence="1" type="ORF">EV194_1294</name>
</gene>
<protein>
    <submittedName>
        <fullName evidence="1">Uncharacterized protein</fullName>
    </submittedName>
</protein>
<dbReference type="AlphaFoldDB" id="A0A4R2G3L8"/>
<dbReference type="EMBL" id="SLWK01000029">
    <property type="protein sequence ID" value="TCO01941.1"/>
    <property type="molecule type" value="Genomic_DNA"/>
</dbReference>
<dbReference type="Proteomes" id="UP000295221">
    <property type="component" value="Unassembled WGS sequence"/>
</dbReference>
<accession>A0A4R2G3L8</accession>
<reference evidence="1 2" key="1">
    <citation type="submission" date="2019-03" db="EMBL/GenBank/DDBJ databases">
        <title>Genomic Encyclopedia of Type Strains, Phase IV (KMG-IV): sequencing the most valuable type-strain genomes for metagenomic binning, comparative biology and taxonomic classification.</title>
        <authorList>
            <person name="Goeker M."/>
        </authorList>
    </citation>
    <scope>NUCLEOTIDE SEQUENCE [LARGE SCALE GENOMIC DNA]</scope>
    <source>
        <strain evidence="1 2">DSM 24179</strain>
    </source>
</reference>
<organism evidence="1 2">
    <name type="scientific">Natronoflexus pectinivorans</name>
    <dbReference type="NCBI Taxonomy" id="682526"/>
    <lineage>
        <taxon>Bacteria</taxon>
        <taxon>Pseudomonadati</taxon>
        <taxon>Bacteroidota</taxon>
        <taxon>Bacteroidia</taxon>
        <taxon>Marinilabiliales</taxon>
        <taxon>Marinilabiliaceae</taxon>
        <taxon>Natronoflexus</taxon>
    </lineage>
</organism>
<comment type="caution">
    <text evidence="1">The sequence shown here is derived from an EMBL/GenBank/DDBJ whole genome shotgun (WGS) entry which is preliminary data.</text>
</comment>
<evidence type="ECO:0000313" key="2">
    <source>
        <dbReference type="Proteomes" id="UP000295221"/>
    </source>
</evidence>
<name>A0A4R2G3L8_9BACT</name>
<sequence>MDYFNPIRNNSIELIYFDEIIVTPNIFRNVMIFQ</sequence>
<evidence type="ECO:0000313" key="1">
    <source>
        <dbReference type="EMBL" id="TCO01941.1"/>
    </source>
</evidence>